<dbReference type="GO" id="GO:0005524">
    <property type="term" value="F:ATP binding"/>
    <property type="evidence" value="ECO:0007669"/>
    <property type="project" value="UniProtKB-KW"/>
</dbReference>
<name>A0A177KXQ1_9BACI</name>
<dbReference type="InterPro" id="IPR036890">
    <property type="entry name" value="HATPase_C_sf"/>
</dbReference>
<feature type="domain" description="PAS" evidence="10">
    <location>
        <begin position="137"/>
        <end position="182"/>
    </location>
</feature>
<dbReference type="Gene3D" id="3.30.450.20">
    <property type="entry name" value="PAS domain"/>
    <property type="match status" value="3"/>
</dbReference>
<proteinExistence type="predicted"/>
<dbReference type="Gene3D" id="3.30.565.10">
    <property type="entry name" value="Histidine kinase-like ATPase, C-terminal domain"/>
    <property type="match status" value="1"/>
</dbReference>
<dbReference type="SUPFAM" id="SSF55874">
    <property type="entry name" value="ATPase domain of HSP90 chaperone/DNA topoisomerase II/histidine kinase"/>
    <property type="match status" value="1"/>
</dbReference>
<dbReference type="GO" id="GO:0000155">
    <property type="term" value="F:phosphorelay sensor kinase activity"/>
    <property type="evidence" value="ECO:0007669"/>
    <property type="project" value="InterPro"/>
</dbReference>
<dbReference type="Proteomes" id="UP000076935">
    <property type="component" value="Unassembled WGS sequence"/>
</dbReference>
<gene>
    <name evidence="12" type="ORF">AWH49_05615</name>
</gene>
<evidence type="ECO:0000256" key="8">
    <source>
        <dbReference type="ARBA" id="ARBA00023012"/>
    </source>
</evidence>
<dbReference type="SUPFAM" id="SSF47384">
    <property type="entry name" value="Homodimeric domain of signal transducing histidine kinase"/>
    <property type="match status" value="1"/>
</dbReference>
<dbReference type="CDD" id="cd00130">
    <property type="entry name" value="PAS"/>
    <property type="match status" value="3"/>
</dbReference>
<dbReference type="Pfam" id="PF00512">
    <property type="entry name" value="HisKA"/>
    <property type="match status" value="1"/>
</dbReference>
<keyword evidence="8" id="KW-0902">Two-component regulatory system</keyword>
<evidence type="ECO:0000313" key="12">
    <source>
        <dbReference type="EMBL" id="OAH58169.1"/>
    </source>
</evidence>
<feature type="domain" description="PAC" evidence="11">
    <location>
        <begin position="207"/>
        <end position="261"/>
    </location>
</feature>
<evidence type="ECO:0000256" key="4">
    <source>
        <dbReference type="ARBA" id="ARBA00022679"/>
    </source>
</evidence>
<keyword evidence="13" id="KW-1185">Reference proteome</keyword>
<dbReference type="PROSITE" id="PS50112">
    <property type="entry name" value="PAS"/>
    <property type="match status" value="3"/>
</dbReference>
<evidence type="ECO:0000259" key="11">
    <source>
        <dbReference type="PROSITE" id="PS50113"/>
    </source>
</evidence>
<dbReference type="PROSITE" id="PS50113">
    <property type="entry name" value="PAC"/>
    <property type="match status" value="2"/>
</dbReference>
<dbReference type="PANTHER" id="PTHR43065">
    <property type="entry name" value="SENSOR HISTIDINE KINASE"/>
    <property type="match status" value="1"/>
</dbReference>
<dbReference type="RefSeq" id="WP_063966857.1">
    <property type="nucleotide sequence ID" value="NZ_JBCNAN010000021.1"/>
</dbReference>
<dbReference type="Pfam" id="PF00989">
    <property type="entry name" value="PAS"/>
    <property type="match status" value="1"/>
</dbReference>
<dbReference type="InterPro" id="IPR003661">
    <property type="entry name" value="HisK_dim/P_dom"/>
</dbReference>
<sequence length="617" mass="70112">MENLQNEGGMEISTLKETFSWFAELSKELLILLDSKGRIKYINASLEKALQYDLSEVAGMNYLELVHEDDRNKSNELFCAVQDNQFFPPYTNRYCRKDGTYISLLWRHAKATKEGWVQGMGQLVKESSDNLGESIANSVGLSHFFDLMDDASAICDMEGRMLLVNSAFEHLYKWKKQELLGEFCPTIPKHLYHEVDYIQTEIWNGKKIIHLQTFRMKKDGSIIPVSLIIAPILDGDGTVIAVSVITKDLTELMETTMMIEQQNDLITCQERLILDITENINEVITLFDMTQCKFLYVSPSFERLWGISSEELCENPYVMKDQFYQEDLEKLIKVYAAPFDDVPLELECKLKDDSGIGERWIRIKVTPLADENGQITRNIGIAQDITEWKKQDEALKKQDKLGALGQLAAGIAHEIRNPLTTVKGLIQLLAQESNDNNFYNKIILKELDQVESIVTEFLMLANPYEEIKFAHHNINEVLTEIIQFMWPEALLHKVEMNTTLGDSLPLVYCEPGQIKQVMINVFKNAIEAMPSGGSMYITTSLLLDGSVAIEVRDEGRGIPKEMIGHLGEPFYSNKERGTGLGLMVSYKIIENHRGTIQIDSDNGNGTNVKIILPPRSQ</sequence>
<keyword evidence="3" id="KW-0597">Phosphoprotein</keyword>
<dbReference type="Pfam" id="PF08447">
    <property type="entry name" value="PAS_3"/>
    <property type="match status" value="1"/>
</dbReference>
<comment type="caution">
    <text evidence="12">The sequence shown here is derived from an EMBL/GenBank/DDBJ whole genome shotgun (WGS) entry which is preliminary data.</text>
</comment>
<evidence type="ECO:0000313" key="13">
    <source>
        <dbReference type="Proteomes" id="UP000076935"/>
    </source>
</evidence>
<dbReference type="InterPro" id="IPR013655">
    <property type="entry name" value="PAS_fold_3"/>
</dbReference>
<feature type="domain" description="PAC" evidence="11">
    <location>
        <begin position="344"/>
        <end position="397"/>
    </location>
</feature>
<feature type="domain" description="Histidine kinase" evidence="9">
    <location>
        <begin position="410"/>
        <end position="616"/>
    </location>
</feature>
<evidence type="ECO:0000256" key="3">
    <source>
        <dbReference type="ARBA" id="ARBA00022553"/>
    </source>
</evidence>
<dbReference type="InterPro" id="IPR000014">
    <property type="entry name" value="PAS"/>
</dbReference>
<dbReference type="PANTHER" id="PTHR43065:SF34">
    <property type="entry name" value="SPORULATION KINASE A"/>
    <property type="match status" value="1"/>
</dbReference>
<dbReference type="NCBIfam" id="TIGR00229">
    <property type="entry name" value="sensory_box"/>
    <property type="match status" value="3"/>
</dbReference>
<dbReference type="AlphaFoldDB" id="A0A177KXQ1"/>
<dbReference type="InterPro" id="IPR001610">
    <property type="entry name" value="PAC"/>
</dbReference>
<evidence type="ECO:0000259" key="10">
    <source>
        <dbReference type="PROSITE" id="PS50112"/>
    </source>
</evidence>
<dbReference type="EMBL" id="LQWY01000073">
    <property type="protein sequence ID" value="OAH58169.1"/>
    <property type="molecule type" value="Genomic_DNA"/>
</dbReference>
<evidence type="ECO:0000259" key="9">
    <source>
        <dbReference type="PROSITE" id="PS50109"/>
    </source>
</evidence>
<evidence type="ECO:0000256" key="7">
    <source>
        <dbReference type="ARBA" id="ARBA00022840"/>
    </source>
</evidence>
<dbReference type="SMART" id="SM00091">
    <property type="entry name" value="PAS"/>
    <property type="match status" value="3"/>
</dbReference>
<keyword evidence="6" id="KW-0418">Kinase</keyword>
<dbReference type="SMART" id="SM00387">
    <property type="entry name" value="HATPase_c"/>
    <property type="match status" value="1"/>
</dbReference>
<comment type="catalytic activity">
    <reaction evidence="1">
        <text>ATP + protein L-histidine = ADP + protein N-phospho-L-histidine.</text>
        <dbReference type="EC" id="2.7.13.3"/>
    </reaction>
</comment>
<accession>A0A177KXQ1</accession>
<evidence type="ECO:0000256" key="6">
    <source>
        <dbReference type="ARBA" id="ARBA00022777"/>
    </source>
</evidence>
<dbReference type="InterPro" id="IPR036097">
    <property type="entry name" value="HisK_dim/P_sf"/>
</dbReference>
<evidence type="ECO:0000256" key="2">
    <source>
        <dbReference type="ARBA" id="ARBA00012438"/>
    </source>
</evidence>
<evidence type="ECO:0000256" key="5">
    <source>
        <dbReference type="ARBA" id="ARBA00022741"/>
    </source>
</evidence>
<organism evidence="12 13">
    <name type="scientific">Domibacillus aminovorans</name>
    <dbReference type="NCBI Taxonomy" id="29332"/>
    <lineage>
        <taxon>Bacteria</taxon>
        <taxon>Bacillati</taxon>
        <taxon>Bacillota</taxon>
        <taxon>Bacilli</taxon>
        <taxon>Bacillales</taxon>
        <taxon>Bacillaceae</taxon>
        <taxon>Domibacillus</taxon>
    </lineage>
</organism>
<feature type="domain" description="PAS" evidence="10">
    <location>
        <begin position="269"/>
        <end position="335"/>
    </location>
</feature>
<evidence type="ECO:0000256" key="1">
    <source>
        <dbReference type="ARBA" id="ARBA00000085"/>
    </source>
</evidence>
<keyword evidence="7" id="KW-0067">ATP-binding</keyword>
<dbReference type="InterPro" id="IPR013656">
    <property type="entry name" value="PAS_4"/>
</dbReference>
<dbReference type="SMART" id="SM00086">
    <property type="entry name" value="PAC"/>
    <property type="match status" value="2"/>
</dbReference>
<protein>
    <recommendedName>
        <fullName evidence="2">histidine kinase</fullName>
        <ecNumber evidence="2">2.7.13.3</ecNumber>
    </recommendedName>
</protein>
<dbReference type="InterPro" id="IPR003594">
    <property type="entry name" value="HATPase_dom"/>
</dbReference>
<dbReference type="Gene3D" id="1.10.287.130">
    <property type="match status" value="1"/>
</dbReference>
<dbReference type="InterPro" id="IPR005467">
    <property type="entry name" value="His_kinase_dom"/>
</dbReference>
<dbReference type="CDD" id="cd00082">
    <property type="entry name" value="HisKA"/>
    <property type="match status" value="1"/>
</dbReference>
<dbReference type="PRINTS" id="PR00344">
    <property type="entry name" value="BCTRLSENSOR"/>
</dbReference>
<dbReference type="InterPro" id="IPR004358">
    <property type="entry name" value="Sig_transdc_His_kin-like_C"/>
</dbReference>
<reference evidence="12 13" key="1">
    <citation type="submission" date="2016-01" db="EMBL/GenBank/DDBJ databases">
        <title>Investigation of taxonomic status of Bacillus aminovorans.</title>
        <authorList>
            <person name="Verma A."/>
            <person name="Pal Y."/>
            <person name="Krishnamurthi S."/>
        </authorList>
    </citation>
    <scope>NUCLEOTIDE SEQUENCE [LARGE SCALE GENOMIC DNA]</scope>
    <source>
        <strain evidence="12 13">DSM 1314</strain>
    </source>
</reference>
<dbReference type="InterPro" id="IPR013767">
    <property type="entry name" value="PAS_fold"/>
</dbReference>
<dbReference type="Pfam" id="PF02518">
    <property type="entry name" value="HATPase_c"/>
    <property type="match status" value="1"/>
</dbReference>
<dbReference type="Pfam" id="PF08448">
    <property type="entry name" value="PAS_4"/>
    <property type="match status" value="1"/>
</dbReference>
<dbReference type="SUPFAM" id="SSF55785">
    <property type="entry name" value="PYP-like sensor domain (PAS domain)"/>
    <property type="match status" value="3"/>
</dbReference>
<keyword evidence="5" id="KW-0547">Nucleotide-binding</keyword>
<dbReference type="STRING" id="29332.AWH48_04575"/>
<dbReference type="EC" id="2.7.13.3" evidence="2"/>
<dbReference type="InterPro" id="IPR000700">
    <property type="entry name" value="PAS-assoc_C"/>
</dbReference>
<dbReference type="GO" id="GO:0006355">
    <property type="term" value="P:regulation of DNA-templated transcription"/>
    <property type="evidence" value="ECO:0007669"/>
    <property type="project" value="InterPro"/>
</dbReference>
<keyword evidence="4" id="KW-0808">Transferase</keyword>
<dbReference type="InterPro" id="IPR035965">
    <property type="entry name" value="PAS-like_dom_sf"/>
</dbReference>
<dbReference type="SMART" id="SM00388">
    <property type="entry name" value="HisKA"/>
    <property type="match status" value="1"/>
</dbReference>
<dbReference type="PROSITE" id="PS50109">
    <property type="entry name" value="HIS_KIN"/>
    <property type="match status" value="1"/>
</dbReference>
<feature type="domain" description="PAS" evidence="10">
    <location>
        <begin position="30"/>
        <end position="85"/>
    </location>
</feature>